<keyword evidence="11" id="KW-1185">Reference proteome</keyword>
<gene>
    <name evidence="10" type="ORF">KC01_LOCUS25669</name>
</gene>
<evidence type="ECO:0000313" key="10">
    <source>
        <dbReference type="EMBL" id="CAL1597110.1"/>
    </source>
</evidence>
<name>A0AAV2L426_KNICA</name>
<dbReference type="EC" id="3.4.24.-" evidence="7"/>
<evidence type="ECO:0000259" key="9">
    <source>
        <dbReference type="PROSITE" id="PS51864"/>
    </source>
</evidence>
<dbReference type="GO" id="GO:0008270">
    <property type="term" value="F:zinc ion binding"/>
    <property type="evidence" value="ECO:0007669"/>
    <property type="project" value="UniProtKB-UniRule"/>
</dbReference>
<dbReference type="PRINTS" id="PR00480">
    <property type="entry name" value="ASTACIN"/>
</dbReference>
<evidence type="ECO:0000313" key="11">
    <source>
        <dbReference type="Proteomes" id="UP001497482"/>
    </source>
</evidence>
<feature type="region of interest" description="Disordered" evidence="8">
    <location>
        <begin position="85"/>
        <end position="111"/>
    </location>
</feature>
<feature type="active site" evidence="6">
    <location>
        <position position="244"/>
    </location>
</feature>
<dbReference type="GO" id="GO:0004222">
    <property type="term" value="F:metalloendopeptidase activity"/>
    <property type="evidence" value="ECO:0007669"/>
    <property type="project" value="UniProtKB-UniRule"/>
</dbReference>
<feature type="binding site" evidence="6">
    <location>
        <position position="253"/>
    </location>
    <ligand>
        <name>Zn(2+)</name>
        <dbReference type="ChEBI" id="CHEBI:29105"/>
        <note>catalytic</note>
    </ligand>
</feature>
<dbReference type="InterPro" id="IPR024079">
    <property type="entry name" value="MetalloPept_cat_dom_sf"/>
</dbReference>
<dbReference type="Gene3D" id="3.40.390.10">
    <property type="entry name" value="Collagenase (Catalytic Domain)"/>
    <property type="match status" value="1"/>
</dbReference>
<dbReference type="EMBL" id="OZ035843">
    <property type="protein sequence ID" value="CAL1597110.1"/>
    <property type="molecule type" value="Genomic_DNA"/>
</dbReference>
<evidence type="ECO:0000256" key="2">
    <source>
        <dbReference type="ARBA" id="ARBA00022723"/>
    </source>
</evidence>
<comment type="caution">
    <text evidence="6">Lacks conserved residue(s) required for the propagation of feature annotation.</text>
</comment>
<feature type="binding site" evidence="6">
    <location>
        <position position="247"/>
    </location>
    <ligand>
        <name>Zn(2+)</name>
        <dbReference type="ChEBI" id="CHEBI:29105"/>
        <note>catalytic</note>
    </ligand>
</feature>
<reference evidence="10 11" key="1">
    <citation type="submission" date="2024-04" db="EMBL/GenBank/DDBJ databases">
        <authorList>
            <person name="Waldvogel A.-M."/>
            <person name="Schoenle A."/>
        </authorList>
    </citation>
    <scope>NUCLEOTIDE SEQUENCE [LARGE SCALE GENOMIC DNA]</scope>
</reference>
<feature type="binding site" evidence="6">
    <location>
        <position position="243"/>
    </location>
    <ligand>
        <name>Zn(2+)</name>
        <dbReference type="ChEBI" id="CHEBI:29105"/>
        <note>catalytic</note>
    </ligand>
</feature>
<dbReference type="PROSITE" id="PS51864">
    <property type="entry name" value="ASTACIN"/>
    <property type="match status" value="1"/>
</dbReference>
<dbReference type="Pfam" id="PF01400">
    <property type="entry name" value="Astacin"/>
    <property type="match status" value="1"/>
</dbReference>
<accession>A0AAV2L426</accession>
<organism evidence="10 11">
    <name type="scientific">Knipowitschia caucasica</name>
    <name type="common">Caucasian dwarf goby</name>
    <name type="synonym">Pomatoschistus caucasicus</name>
    <dbReference type="NCBI Taxonomy" id="637954"/>
    <lineage>
        <taxon>Eukaryota</taxon>
        <taxon>Metazoa</taxon>
        <taxon>Chordata</taxon>
        <taxon>Craniata</taxon>
        <taxon>Vertebrata</taxon>
        <taxon>Euteleostomi</taxon>
        <taxon>Actinopterygii</taxon>
        <taxon>Neopterygii</taxon>
        <taxon>Teleostei</taxon>
        <taxon>Neoteleostei</taxon>
        <taxon>Acanthomorphata</taxon>
        <taxon>Gobiaria</taxon>
        <taxon>Gobiiformes</taxon>
        <taxon>Gobioidei</taxon>
        <taxon>Gobiidae</taxon>
        <taxon>Gobiinae</taxon>
        <taxon>Knipowitschia</taxon>
    </lineage>
</organism>
<proteinExistence type="predicted"/>
<evidence type="ECO:0000256" key="3">
    <source>
        <dbReference type="ARBA" id="ARBA00022801"/>
    </source>
</evidence>
<feature type="domain" description="Peptidase M12A" evidence="9">
    <location>
        <begin position="142"/>
        <end position="343"/>
    </location>
</feature>
<dbReference type="InterPro" id="IPR006026">
    <property type="entry name" value="Peptidase_Metallo"/>
</dbReference>
<protein>
    <recommendedName>
        <fullName evidence="7">Metalloendopeptidase</fullName>
        <ecNumber evidence="7">3.4.24.-</ecNumber>
    </recommendedName>
</protein>
<dbReference type="Proteomes" id="UP001497482">
    <property type="component" value="Chromosome 21"/>
</dbReference>
<keyword evidence="1 6" id="KW-0645">Protease</keyword>
<keyword evidence="4 6" id="KW-0862">Zinc</keyword>
<evidence type="ECO:0000256" key="4">
    <source>
        <dbReference type="ARBA" id="ARBA00022833"/>
    </source>
</evidence>
<evidence type="ECO:0000256" key="5">
    <source>
        <dbReference type="ARBA" id="ARBA00023049"/>
    </source>
</evidence>
<dbReference type="GO" id="GO:0006508">
    <property type="term" value="P:proteolysis"/>
    <property type="evidence" value="ECO:0007669"/>
    <property type="project" value="UniProtKB-KW"/>
</dbReference>
<dbReference type="PANTHER" id="PTHR10127">
    <property type="entry name" value="DISCOIDIN, CUB, EGF, LAMININ , AND ZINC METALLOPROTEASE DOMAIN CONTAINING"/>
    <property type="match status" value="1"/>
</dbReference>
<dbReference type="AlphaFoldDB" id="A0AAV2L426"/>
<dbReference type="InterPro" id="IPR001506">
    <property type="entry name" value="Peptidase_M12A"/>
</dbReference>
<evidence type="ECO:0000256" key="1">
    <source>
        <dbReference type="ARBA" id="ARBA00022670"/>
    </source>
</evidence>
<feature type="disulfide bond" evidence="6">
    <location>
        <begin position="146"/>
        <end position="149"/>
    </location>
</feature>
<keyword evidence="5 6" id="KW-0482">Metalloprotease</keyword>
<dbReference type="PANTHER" id="PTHR10127:SF780">
    <property type="entry name" value="METALLOENDOPEPTIDASE"/>
    <property type="match status" value="1"/>
</dbReference>
<evidence type="ECO:0000256" key="6">
    <source>
        <dbReference type="PROSITE-ProRule" id="PRU01211"/>
    </source>
</evidence>
<keyword evidence="2 6" id="KW-0479">Metal-binding</keyword>
<comment type="cofactor">
    <cofactor evidence="6 7">
        <name>Zn(2+)</name>
        <dbReference type="ChEBI" id="CHEBI:29105"/>
    </cofactor>
    <text evidence="6 7">Binds 1 zinc ion per subunit.</text>
</comment>
<dbReference type="SMART" id="SM00235">
    <property type="entry name" value="ZnMc"/>
    <property type="match status" value="1"/>
</dbReference>
<evidence type="ECO:0000256" key="8">
    <source>
        <dbReference type="SAM" id="MobiDB-lite"/>
    </source>
</evidence>
<keyword evidence="3 6" id="KW-0378">Hydrolase</keyword>
<sequence length="344" mass="39127">MVRREASHRLSQPLPLRAPSMLLAECPAGSEAFTLKIKRDGRGHSYCAARVPPLYHCSSAPSCSHALILGHKNSGLLQVFKPQRSGDCNRHHEAPPPPARPSDVTDDVTNDEESVSNIIAKANKDLDSAMTEGDIKSDGRRNALSCRFCKWPKSGSYVNIFYRLSNSYTSEQKDFIRSVMTGLENKTCIRFKDVDSVSWWKYLRHLSIYPGKGCWSYIGRVWNLRSQSLSLSSGCFTTATVQHELFHALGFTHEHSRSDRDDHVTVHNQNIQSDKLHNFNKYKTNNLYTPYDFNSVMQYHNWAWTSNKKATLTSKENPGLRFGFAKVASDNDILRVNRYYKCNV</sequence>
<dbReference type="SUPFAM" id="SSF55486">
    <property type="entry name" value="Metalloproteases ('zincins'), catalytic domain"/>
    <property type="match status" value="1"/>
</dbReference>
<keyword evidence="6" id="KW-1015">Disulfide bond</keyword>
<evidence type="ECO:0000256" key="7">
    <source>
        <dbReference type="RuleBase" id="RU361183"/>
    </source>
</evidence>